<keyword evidence="1" id="KW-1133">Transmembrane helix</keyword>
<dbReference type="InterPro" id="IPR057770">
    <property type="entry name" value="YscD/Y4YQ_C"/>
</dbReference>
<feature type="domain" description="YscD/Y4YQ C-terminal" evidence="3">
    <location>
        <begin position="318"/>
        <end position="368"/>
    </location>
</feature>
<feature type="transmembrane region" description="Helical" evidence="1">
    <location>
        <begin position="151"/>
        <end position="169"/>
    </location>
</feature>
<evidence type="ECO:0000259" key="2">
    <source>
        <dbReference type="Pfam" id="PF16693"/>
    </source>
</evidence>
<dbReference type="InterPro" id="IPR032034">
    <property type="entry name" value="YscD_ppl_1st"/>
</dbReference>
<evidence type="ECO:0000256" key="1">
    <source>
        <dbReference type="SAM" id="Phobius"/>
    </source>
</evidence>
<feature type="domain" description="YscD-like Bon-like" evidence="2">
    <location>
        <begin position="177"/>
        <end position="236"/>
    </location>
</feature>
<dbReference type="Pfam" id="PF16693">
    <property type="entry name" value="Yop-YscD_ppl_1st"/>
    <property type="match status" value="1"/>
</dbReference>
<gene>
    <name evidence="4" type="ORF">FMM06_04125</name>
</gene>
<dbReference type="EMBL" id="VJWA01000001">
    <property type="protein sequence ID" value="TRW17369.1"/>
    <property type="molecule type" value="Genomic_DNA"/>
</dbReference>
<name>A0A552UGN1_9SPHN</name>
<evidence type="ECO:0000313" key="5">
    <source>
        <dbReference type="Proteomes" id="UP000317894"/>
    </source>
</evidence>
<organism evidence="4 5">
    <name type="scientific">Glacieibacterium frigidum</name>
    <dbReference type="NCBI Taxonomy" id="2593303"/>
    <lineage>
        <taxon>Bacteria</taxon>
        <taxon>Pseudomonadati</taxon>
        <taxon>Pseudomonadota</taxon>
        <taxon>Alphaproteobacteria</taxon>
        <taxon>Sphingomonadales</taxon>
        <taxon>Sphingosinicellaceae</taxon>
        <taxon>Glacieibacterium</taxon>
    </lineage>
</organism>
<keyword evidence="5" id="KW-1185">Reference proteome</keyword>
<dbReference type="AlphaFoldDB" id="A0A552UGN1"/>
<sequence>MSGSEDLVVRVLTGTRSGAEAGLPANGRATIGHEYWHDVVIREDATRGCALELNLGDDGVARLTVLEGSAVLLGSTLQAGDTAVLPPFVPVTIGGVAVAFGSAESDRWAEAGAIAGSRAPAEADPDAPASLAASWRDATKGRLGRSLRPKAIIGVVVLVALLLLVGPAIEALQIGGGPAERTERAITAAGYGAVKVREAQDGTLLLSGYVATDADRQRIRGLVEAKAMRATLAIETGEENARGVADVARVNGVEARARSIRAGVVELTTAPLTPEVRGKVTALIRRDVPSLRRLIYKDDPSMDRESEIKTIADATKRVSSVVAGDPAYIITADGARYFPGAVMPSGHRLVAIQEQTVVLERNGRQIRLKF</sequence>
<dbReference type="Pfam" id="PF23893">
    <property type="entry name" value="Y4YQ_C"/>
    <property type="match status" value="1"/>
</dbReference>
<keyword evidence="1" id="KW-0812">Transmembrane</keyword>
<proteinExistence type="predicted"/>
<comment type="caution">
    <text evidence="4">The sequence shown here is derived from an EMBL/GenBank/DDBJ whole genome shotgun (WGS) entry which is preliminary data.</text>
</comment>
<protein>
    <submittedName>
        <fullName evidence="4">Uncharacterized protein</fullName>
    </submittedName>
</protein>
<keyword evidence="1" id="KW-0472">Membrane</keyword>
<dbReference type="Proteomes" id="UP000317894">
    <property type="component" value="Unassembled WGS sequence"/>
</dbReference>
<reference evidence="4 5" key="1">
    <citation type="submission" date="2019-07" db="EMBL/GenBank/DDBJ databases">
        <title>Novel species isolated from glacier.</title>
        <authorList>
            <person name="Liu Q."/>
            <person name="Xin Y.-H."/>
        </authorList>
    </citation>
    <scope>NUCLEOTIDE SEQUENCE [LARGE SCALE GENOMIC DNA]</scope>
    <source>
        <strain evidence="4 5">LB1R16</strain>
    </source>
</reference>
<dbReference type="RefSeq" id="WP_143554914.1">
    <property type="nucleotide sequence ID" value="NZ_VJWA01000001.1"/>
</dbReference>
<evidence type="ECO:0000313" key="4">
    <source>
        <dbReference type="EMBL" id="TRW17369.1"/>
    </source>
</evidence>
<dbReference type="OrthoDB" id="7179973at2"/>
<evidence type="ECO:0000259" key="3">
    <source>
        <dbReference type="Pfam" id="PF23893"/>
    </source>
</evidence>
<accession>A0A552UGN1</accession>